<sequence>MARLEFGIPSAIPEPFSANYLFAKDEVPEFLIPQRVHSSTNVTSPEHLKSSSPGSYATLSNSSDGNSSIVLDYGVAVAGIPFLQIQGLEAPSSKAVIDVTVSEGYPGITKAEGDGPYPFSAGADTSRRVRFRVTGPGFYEAKCVQGSQRWLKLSLVTKSPCSVRVSLAGFLPTTSNIPVDKLPGYFQCSDDTLSELWGYGARTLQLNCVPARSIPSPWQVSEDMGVLIDSQRCNAYGWGHLWTDYNLEFDGMVLEGGLAWMVRVTPGMPGMLFQLNIGNGKTVIEQWYGYYNKPQTTLVPNLIASFEIPEPEIRENQWFRVRTSCIGDATISISINGTHVAKFKQGGLKLDGFASLTLEPGKTDFPFSAQGSVAIGAGQDQLCRFKNLIVLSPDQKVLYESSLNTPAVLADFGLKTNQFPFVFDGAKRDRYPWTADIIVGGRSAYYSTAGSEYVRGNIVASMLRFKGDEKGRGLLPGGVPPGRDFTRDLTDGFFNIETINYSLYLILVIYDYWMYTGDDALVKFCWNKLKGCLAFVAARVNNDGLVCAEGIEAADYDYYNGIRTDISTKLNALYVASLKASAHLASSLSDQEAAKTYESTAKDVAEAIRTHCFNEELGQYNITDSRREGFHQEMHAWLILQDICTAEQITSILDNFKSLVSPSTINEAPLSFSPDTPGPPPVISPIMSTAHIQAALQAGRPADGERVLRNVFEPMADKTSEHFTGTTWEFINPDGTPFKGDFCSYAQLFGAGPTSILSQYALGVEPITSGFKEFRIWPRFDVTGLRWAQGRVPTPVGEGIVVKWQVSESGWLLEAWAPAGLEGKVRVPEPVWARKKRVTVDGKDGESGVEVNFTKHVEVAVFF</sequence>
<proteinExistence type="predicted"/>
<name>A0ACC3Z9V3_COLTU</name>
<protein>
    <submittedName>
        <fullName evidence="1">Alpha-l-rhamnosidase</fullName>
    </submittedName>
</protein>
<evidence type="ECO:0000313" key="2">
    <source>
        <dbReference type="Proteomes" id="UP000805649"/>
    </source>
</evidence>
<dbReference type="EMBL" id="VUJX02000002">
    <property type="protein sequence ID" value="KAL0940904.1"/>
    <property type="molecule type" value="Genomic_DNA"/>
</dbReference>
<keyword evidence="2" id="KW-1185">Reference proteome</keyword>
<organism evidence="1 2">
    <name type="scientific">Colletotrichum truncatum</name>
    <name type="common">Anthracnose fungus</name>
    <name type="synonym">Colletotrichum capsici</name>
    <dbReference type="NCBI Taxonomy" id="5467"/>
    <lineage>
        <taxon>Eukaryota</taxon>
        <taxon>Fungi</taxon>
        <taxon>Dikarya</taxon>
        <taxon>Ascomycota</taxon>
        <taxon>Pezizomycotina</taxon>
        <taxon>Sordariomycetes</taxon>
        <taxon>Hypocreomycetidae</taxon>
        <taxon>Glomerellales</taxon>
        <taxon>Glomerellaceae</taxon>
        <taxon>Colletotrichum</taxon>
        <taxon>Colletotrichum truncatum species complex</taxon>
    </lineage>
</organism>
<evidence type="ECO:0000313" key="1">
    <source>
        <dbReference type="EMBL" id="KAL0940904.1"/>
    </source>
</evidence>
<dbReference type="Proteomes" id="UP000805649">
    <property type="component" value="Unassembled WGS sequence"/>
</dbReference>
<comment type="caution">
    <text evidence="1">The sequence shown here is derived from an EMBL/GenBank/DDBJ whole genome shotgun (WGS) entry which is preliminary data.</text>
</comment>
<accession>A0ACC3Z9V3</accession>
<gene>
    <name evidence="1" type="ORF">CTRU02_203667</name>
</gene>
<reference evidence="1 2" key="1">
    <citation type="journal article" date="2020" name="Phytopathology">
        <title>Genome Sequence Resources of Colletotrichum truncatum, C. plurivorum, C. musicola, and C. sojae: Four Species Pathogenic to Soybean (Glycine max).</title>
        <authorList>
            <person name="Rogerio F."/>
            <person name="Boufleur T.R."/>
            <person name="Ciampi-Guillardi M."/>
            <person name="Sukno S.A."/>
            <person name="Thon M.R."/>
            <person name="Massola Junior N.S."/>
            <person name="Baroncelli R."/>
        </authorList>
    </citation>
    <scope>NUCLEOTIDE SEQUENCE [LARGE SCALE GENOMIC DNA]</scope>
    <source>
        <strain evidence="1 2">CMES1059</strain>
    </source>
</reference>